<comment type="similarity">
    <text evidence="5">Belongs to the methyl-accepting chemotaxis (MCP) protein family.</text>
</comment>
<dbReference type="PANTHER" id="PTHR32089">
    <property type="entry name" value="METHYL-ACCEPTING CHEMOTAXIS PROTEIN MCPB"/>
    <property type="match status" value="1"/>
</dbReference>
<keyword evidence="3 7" id="KW-0472">Membrane</keyword>
<feature type="transmembrane region" description="Helical" evidence="7">
    <location>
        <begin position="39"/>
        <end position="57"/>
    </location>
</feature>
<reference evidence="10 11" key="1">
    <citation type="submission" date="2017-01" db="EMBL/GenBank/DDBJ databases">
        <title>Genome analysis of Paenibacillus selenitrireducens ES3-24.</title>
        <authorList>
            <person name="Xu D."/>
            <person name="Yao R."/>
            <person name="Zheng S."/>
        </authorList>
    </citation>
    <scope>NUCLEOTIDE SEQUENCE [LARGE SCALE GENOMIC DNA]</scope>
    <source>
        <strain evidence="10 11">ES3-24</strain>
    </source>
</reference>
<dbReference type="PROSITE" id="PS50111">
    <property type="entry name" value="CHEMOTAXIS_TRANSDUC_2"/>
    <property type="match status" value="1"/>
</dbReference>
<keyword evidence="4 6" id="KW-0807">Transducer</keyword>
<comment type="caution">
    <text evidence="10">The sequence shown here is derived from an EMBL/GenBank/DDBJ whole genome shotgun (WGS) entry which is preliminary data.</text>
</comment>
<keyword evidence="7" id="KW-1133">Transmembrane helix</keyword>
<dbReference type="Gene3D" id="6.10.340.10">
    <property type="match status" value="1"/>
</dbReference>
<evidence type="ECO:0000256" key="4">
    <source>
        <dbReference type="ARBA" id="ARBA00023224"/>
    </source>
</evidence>
<dbReference type="InterPro" id="IPR003660">
    <property type="entry name" value="HAMP_dom"/>
</dbReference>
<dbReference type="InterPro" id="IPR004089">
    <property type="entry name" value="MCPsignal_dom"/>
</dbReference>
<dbReference type="AlphaFoldDB" id="A0A1T2XJC6"/>
<evidence type="ECO:0000256" key="2">
    <source>
        <dbReference type="ARBA" id="ARBA00022475"/>
    </source>
</evidence>
<dbReference type="PROSITE" id="PS50885">
    <property type="entry name" value="HAMP"/>
    <property type="match status" value="1"/>
</dbReference>
<organism evidence="10 11">
    <name type="scientific">Paenibacillus selenitireducens</name>
    <dbReference type="NCBI Taxonomy" id="1324314"/>
    <lineage>
        <taxon>Bacteria</taxon>
        <taxon>Bacillati</taxon>
        <taxon>Bacillota</taxon>
        <taxon>Bacilli</taxon>
        <taxon>Bacillales</taxon>
        <taxon>Paenibacillaceae</taxon>
        <taxon>Paenibacillus</taxon>
    </lineage>
</organism>
<proteinExistence type="inferred from homology"/>
<feature type="domain" description="Methyl-accepting transducer" evidence="8">
    <location>
        <begin position="133"/>
        <end position="390"/>
    </location>
</feature>
<sequence>MNWFQTLSFKHKLLIGCYTLVGIFSLATIVLLLTAGGSFVPGLIVIVLLIAVSYPIINKLERLLTEPIESISRVALSISKGDFSNKITVTSNDALGQLGHSFNSMIDKLKEILNDTSNISRHVADASRDIYYKNNNMKLVMEQVASSANELATGATEISEDVSSVSDSIKEIENKISSYANSTKAMNTRSEQTISLVEKGRTAVESQSQGMEKNIVATANVASTIEDLAKQADGITKITKTISEIAEQTNLLSLNASIEAARAGEHGKGFAVVAQEVRKLAEESSASTKEVFTLVRGIEQGIKKAISNIQTNEDIVKIQTELIKETERVFAEIVNSVRFITEEIYNFSKESDTMLEGAQKISSSIVNISAITQQSAAGTEQVSASMNEQIHSVLAMVEQTEKMQQVVVQLQRTMSVFKF</sequence>
<dbReference type="OrthoDB" id="2489132at2"/>
<dbReference type="CDD" id="cd11386">
    <property type="entry name" value="MCP_signal"/>
    <property type="match status" value="1"/>
</dbReference>
<dbReference type="SMART" id="SM00304">
    <property type="entry name" value="HAMP"/>
    <property type="match status" value="1"/>
</dbReference>
<dbReference type="Pfam" id="PF00672">
    <property type="entry name" value="HAMP"/>
    <property type="match status" value="1"/>
</dbReference>
<dbReference type="CDD" id="cd06225">
    <property type="entry name" value="HAMP"/>
    <property type="match status" value="1"/>
</dbReference>
<dbReference type="STRING" id="1324314.BVG16_04355"/>
<protein>
    <submittedName>
        <fullName evidence="10">Methyl-accepting chemotaxis protein</fullName>
    </submittedName>
</protein>
<dbReference type="SMART" id="SM00283">
    <property type="entry name" value="MA"/>
    <property type="match status" value="1"/>
</dbReference>
<evidence type="ECO:0000256" key="5">
    <source>
        <dbReference type="ARBA" id="ARBA00029447"/>
    </source>
</evidence>
<evidence type="ECO:0000256" key="6">
    <source>
        <dbReference type="PROSITE-ProRule" id="PRU00284"/>
    </source>
</evidence>
<accession>A0A1T2XJC6</accession>
<dbReference type="Pfam" id="PF00015">
    <property type="entry name" value="MCPsignal"/>
    <property type="match status" value="1"/>
</dbReference>
<evidence type="ECO:0000256" key="1">
    <source>
        <dbReference type="ARBA" id="ARBA00004236"/>
    </source>
</evidence>
<dbReference type="GO" id="GO:0005886">
    <property type="term" value="C:plasma membrane"/>
    <property type="evidence" value="ECO:0007669"/>
    <property type="project" value="UniProtKB-SubCell"/>
</dbReference>
<evidence type="ECO:0000259" key="9">
    <source>
        <dbReference type="PROSITE" id="PS50885"/>
    </source>
</evidence>
<gene>
    <name evidence="10" type="ORF">BVG16_04355</name>
</gene>
<feature type="domain" description="HAMP" evidence="9">
    <location>
        <begin position="62"/>
        <end position="114"/>
    </location>
</feature>
<evidence type="ECO:0000313" key="10">
    <source>
        <dbReference type="EMBL" id="OPA79991.1"/>
    </source>
</evidence>
<name>A0A1T2XJC6_9BACL</name>
<dbReference type="PANTHER" id="PTHR32089:SF112">
    <property type="entry name" value="LYSOZYME-LIKE PROTEIN-RELATED"/>
    <property type="match status" value="1"/>
</dbReference>
<comment type="subcellular location">
    <subcellularLocation>
        <location evidence="1">Cell membrane</location>
    </subcellularLocation>
</comment>
<evidence type="ECO:0000313" key="11">
    <source>
        <dbReference type="Proteomes" id="UP000190188"/>
    </source>
</evidence>
<dbReference type="Gene3D" id="1.10.287.950">
    <property type="entry name" value="Methyl-accepting chemotaxis protein"/>
    <property type="match status" value="1"/>
</dbReference>
<evidence type="ECO:0000259" key="8">
    <source>
        <dbReference type="PROSITE" id="PS50111"/>
    </source>
</evidence>
<dbReference type="GO" id="GO:0007165">
    <property type="term" value="P:signal transduction"/>
    <property type="evidence" value="ECO:0007669"/>
    <property type="project" value="UniProtKB-KW"/>
</dbReference>
<keyword evidence="2" id="KW-1003">Cell membrane</keyword>
<evidence type="ECO:0000256" key="7">
    <source>
        <dbReference type="SAM" id="Phobius"/>
    </source>
</evidence>
<dbReference type="EMBL" id="MSZX01000002">
    <property type="protein sequence ID" value="OPA79991.1"/>
    <property type="molecule type" value="Genomic_DNA"/>
</dbReference>
<dbReference type="Proteomes" id="UP000190188">
    <property type="component" value="Unassembled WGS sequence"/>
</dbReference>
<evidence type="ECO:0000256" key="3">
    <source>
        <dbReference type="ARBA" id="ARBA00023136"/>
    </source>
</evidence>
<keyword evidence="7" id="KW-0812">Transmembrane</keyword>
<keyword evidence="11" id="KW-1185">Reference proteome</keyword>
<feature type="transmembrane region" description="Helical" evidence="7">
    <location>
        <begin position="12"/>
        <end position="33"/>
    </location>
</feature>
<dbReference type="SUPFAM" id="SSF58104">
    <property type="entry name" value="Methyl-accepting chemotaxis protein (MCP) signaling domain"/>
    <property type="match status" value="1"/>
</dbReference>
<dbReference type="RefSeq" id="WP_078497336.1">
    <property type="nucleotide sequence ID" value="NZ_MSZX01000002.1"/>
</dbReference>